<dbReference type="Proteomes" id="UP000314982">
    <property type="component" value="Unassembled WGS sequence"/>
</dbReference>
<dbReference type="PRINTS" id="PR01407">
    <property type="entry name" value="BUTYPHLNCDUF"/>
</dbReference>
<evidence type="ECO:0000256" key="2">
    <source>
        <dbReference type="ARBA" id="ARBA00022737"/>
    </source>
</evidence>
<proteinExistence type="predicted"/>
<dbReference type="AlphaFoldDB" id="A0A4W5MMY7"/>
<keyword evidence="1" id="KW-0433">Leucine-rich repeat</keyword>
<name>A0A4W5MMY7_9TELE</name>
<accession>A0A4W5MMY7</accession>
<feature type="domain" description="SPRY-associated" evidence="3">
    <location>
        <begin position="147"/>
        <end position="195"/>
    </location>
</feature>
<organism evidence="4 5">
    <name type="scientific">Hucho hucho</name>
    <name type="common">huchen</name>
    <dbReference type="NCBI Taxonomy" id="62062"/>
    <lineage>
        <taxon>Eukaryota</taxon>
        <taxon>Metazoa</taxon>
        <taxon>Chordata</taxon>
        <taxon>Craniata</taxon>
        <taxon>Vertebrata</taxon>
        <taxon>Euteleostomi</taxon>
        <taxon>Actinopterygii</taxon>
        <taxon>Neopterygii</taxon>
        <taxon>Teleostei</taxon>
        <taxon>Protacanthopterygii</taxon>
        <taxon>Salmoniformes</taxon>
        <taxon>Salmonidae</taxon>
        <taxon>Salmoninae</taxon>
        <taxon>Hucho</taxon>
    </lineage>
</organism>
<dbReference type="InterPro" id="IPR003879">
    <property type="entry name" value="Butyrophylin_SPRY"/>
</dbReference>
<reference evidence="5" key="1">
    <citation type="submission" date="2018-06" db="EMBL/GenBank/DDBJ databases">
        <title>Genome assembly of Danube salmon.</title>
        <authorList>
            <person name="Macqueen D.J."/>
            <person name="Gundappa M.K."/>
        </authorList>
    </citation>
    <scope>NUCLEOTIDE SEQUENCE [LARGE SCALE GENOMIC DNA]</scope>
</reference>
<keyword evidence="5" id="KW-1185">Reference proteome</keyword>
<dbReference type="Pfam" id="PF00560">
    <property type="entry name" value="LRR_1"/>
    <property type="match status" value="1"/>
</dbReference>
<keyword evidence="2" id="KW-0677">Repeat</keyword>
<dbReference type="InterPro" id="IPR051261">
    <property type="entry name" value="NLR"/>
</dbReference>
<reference evidence="4" key="3">
    <citation type="submission" date="2025-09" db="UniProtKB">
        <authorList>
            <consortium name="Ensembl"/>
        </authorList>
    </citation>
    <scope>IDENTIFICATION</scope>
</reference>
<dbReference type="GeneTree" id="ENSGT00940000162312"/>
<dbReference type="Gene3D" id="2.60.120.920">
    <property type="match status" value="1"/>
</dbReference>
<evidence type="ECO:0000259" key="3">
    <source>
        <dbReference type="SMART" id="SM00589"/>
    </source>
</evidence>
<evidence type="ECO:0000313" key="5">
    <source>
        <dbReference type="Proteomes" id="UP000314982"/>
    </source>
</evidence>
<reference evidence="4" key="2">
    <citation type="submission" date="2025-08" db="UniProtKB">
        <authorList>
            <consortium name="Ensembl"/>
        </authorList>
    </citation>
    <scope>IDENTIFICATION</scope>
</reference>
<dbReference type="Pfam" id="PF13765">
    <property type="entry name" value="PRY"/>
    <property type="match status" value="1"/>
</dbReference>
<dbReference type="SMART" id="SM00589">
    <property type="entry name" value="PRY"/>
    <property type="match status" value="1"/>
</dbReference>
<evidence type="ECO:0000313" key="4">
    <source>
        <dbReference type="Ensembl" id="ENSHHUP00000038999.1"/>
    </source>
</evidence>
<dbReference type="InterPro" id="IPR006574">
    <property type="entry name" value="PRY"/>
</dbReference>
<dbReference type="SMART" id="SM00368">
    <property type="entry name" value="LRR_RI"/>
    <property type="match status" value="4"/>
</dbReference>
<dbReference type="InterPro" id="IPR013320">
    <property type="entry name" value="ConA-like_dom_sf"/>
</dbReference>
<dbReference type="PANTHER" id="PTHR24106">
    <property type="entry name" value="NACHT, LRR AND CARD DOMAINS-CONTAINING"/>
    <property type="match status" value="1"/>
</dbReference>
<dbReference type="Ensembl" id="ENSHHUT00000040530.1">
    <property type="protein sequence ID" value="ENSHHUP00000038999.1"/>
    <property type="gene ID" value="ENSHHUG00000024285.1"/>
</dbReference>
<dbReference type="InterPro" id="IPR032675">
    <property type="entry name" value="LRR_dom_sf"/>
</dbReference>
<sequence length="197" mass="21766">MLLSAALESSHCKLETLSLNGCNLTEISCKVLPSALTSSYLRVLDLSDNKLQDSGIKLLSAGLASPHCKLETLRLSFCGVTKEGCAALASALRSNPFHLRGLDLSYNHPGDTGVSLLSAGLEDTMYKLQTVSVHPGGEGWLFRRLYGCDLTLNPNTAHTYLSLSEENRKVTRVKEKQTYPDQPERYNYWPRCCVERV</sequence>
<dbReference type="Gene3D" id="3.80.10.10">
    <property type="entry name" value="Ribonuclease Inhibitor"/>
    <property type="match status" value="1"/>
</dbReference>
<dbReference type="InterPro" id="IPR001611">
    <property type="entry name" value="Leu-rich_rpt"/>
</dbReference>
<dbReference type="Pfam" id="PF13516">
    <property type="entry name" value="LRR_6"/>
    <property type="match status" value="3"/>
</dbReference>
<protein>
    <recommendedName>
        <fullName evidence="3">SPRY-associated domain-containing protein</fullName>
    </recommendedName>
</protein>
<evidence type="ECO:0000256" key="1">
    <source>
        <dbReference type="ARBA" id="ARBA00022614"/>
    </source>
</evidence>
<dbReference type="InterPro" id="IPR043136">
    <property type="entry name" value="B30.2/SPRY_sf"/>
</dbReference>
<dbReference type="SUPFAM" id="SSF49899">
    <property type="entry name" value="Concanavalin A-like lectins/glucanases"/>
    <property type="match status" value="1"/>
</dbReference>
<dbReference type="STRING" id="62062.ENSHHUP00000038999"/>
<dbReference type="SUPFAM" id="SSF52047">
    <property type="entry name" value="RNI-like"/>
    <property type="match status" value="1"/>
</dbReference>